<feature type="transmembrane region" description="Helical" evidence="7">
    <location>
        <begin position="169"/>
        <end position="190"/>
    </location>
</feature>
<dbReference type="OrthoDB" id="199599at2759"/>
<evidence type="ECO:0000256" key="2">
    <source>
        <dbReference type="ARBA" id="ARBA00022475"/>
    </source>
</evidence>
<dbReference type="InterPro" id="IPR052053">
    <property type="entry name" value="IM_YidH-like"/>
</dbReference>
<dbReference type="PANTHER" id="PTHR34187">
    <property type="entry name" value="FGR18P"/>
    <property type="match status" value="1"/>
</dbReference>
<keyword evidence="3 7" id="KW-0812">Transmembrane</keyword>
<feature type="compositionally biased region" description="Polar residues" evidence="6">
    <location>
        <begin position="19"/>
        <end position="40"/>
    </location>
</feature>
<feature type="transmembrane region" description="Helical" evidence="7">
    <location>
        <begin position="131"/>
        <end position="149"/>
    </location>
</feature>
<proteinExistence type="predicted"/>
<dbReference type="Pfam" id="PF02656">
    <property type="entry name" value="DUF202"/>
    <property type="match status" value="1"/>
</dbReference>
<dbReference type="Proteomes" id="UP000307440">
    <property type="component" value="Unassembled WGS sequence"/>
</dbReference>
<evidence type="ECO:0000256" key="4">
    <source>
        <dbReference type="ARBA" id="ARBA00022989"/>
    </source>
</evidence>
<evidence type="ECO:0000256" key="6">
    <source>
        <dbReference type="SAM" id="MobiDB-lite"/>
    </source>
</evidence>
<dbReference type="PANTHER" id="PTHR34187:SF2">
    <property type="entry name" value="DUF202 DOMAIN-CONTAINING PROTEIN"/>
    <property type="match status" value="1"/>
</dbReference>
<evidence type="ECO:0000256" key="5">
    <source>
        <dbReference type="ARBA" id="ARBA00023136"/>
    </source>
</evidence>
<dbReference type="EMBL" id="ML210316">
    <property type="protein sequence ID" value="TFK19995.1"/>
    <property type="molecule type" value="Genomic_DNA"/>
</dbReference>
<accession>A0A5C3KJA9</accession>
<feature type="compositionally biased region" description="Polar residues" evidence="6">
    <location>
        <begin position="53"/>
        <end position="70"/>
    </location>
</feature>
<reference evidence="9 10" key="1">
    <citation type="journal article" date="2019" name="Nat. Ecol. Evol.">
        <title>Megaphylogeny resolves global patterns of mushroom evolution.</title>
        <authorList>
            <person name="Varga T."/>
            <person name="Krizsan K."/>
            <person name="Foldi C."/>
            <person name="Dima B."/>
            <person name="Sanchez-Garcia M."/>
            <person name="Sanchez-Ramirez S."/>
            <person name="Szollosi G.J."/>
            <person name="Szarkandi J.G."/>
            <person name="Papp V."/>
            <person name="Albert L."/>
            <person name="Andreopoulos W."/>
            <person name="Angelini C."/>
            <person name="Antonin V."/>
            <person name="Barry K.W."/>
            <person name="Bougher N.L."/>
            <person name="Buchanan P."/>
            <person name="Buyck B."/>
            <person name="Bense V."/>
            <person name="Catcheside P."/>
            <person name="Chovatia M."/>
            <person name="Cooper J."/>
            <person name="Damon W."/>
            <person name="Desjardin D."/>
            <person name="Finy P."/>
            <person name="Geml J."/>
            <person name="Haridas S."/>
            <person name="Hughes K."/>
            <person name="Justo A."/>
            <person name="Karasinski D."/>
            <person name="Kautmanova I."/>
            <person name="Kiss B."/>
            <person name="Kocsube S."/>
            <person name="Kotiranta H."/>
            <person name="LaButti K.M."/>
            <person name="Lechner B.E."/>
            <person name="Liimatainen K."/>
            <person name="Lipzen A."/>
            <person name="Lukacs Z."/>
            <person name="Mihaltcheva S."/>
            <person name="Morgado L.N."/>
            <person name="Niskanen T."/>
            <person name="Noordeloos M.E."/>
            <person name="Ohm R.A."/>
            <person name="Ortiz-Santana B."/>
            <person name="Ovrebo C."/>
            <person name="Racz N."/>
            <person name="Riley R."/>
            <person name="Savchenko A."/>
            <person name="Shiryaev A."/>
            <person name="Soop K."/>
            <person name="Spirin V."/>
            <person name="Szebenyi C."/>
            <person name="Tomsovsky M."/>
            <person name="Tulloss R.E."/>
            <person name="Uehling J."/>
            <person name="Grigoriev I.V."/>
            <person name="Vagvolgyi C."/>
            <person name="Papp T."/>
            <person name="Martin F.M."/>
            <person name="Miettinen O."/>
            <person name="Hibbett D.S."/>
            <person name="Nagy L.G."/>
        </authorList>
    </citation>
    <scope>NUCLEOTIDE SEQUENCE [LARGE SCALE GENOMIC DNA]</scope>
    <source>
        <strain evidence="9 10">CBS 121175</strain>
    </source>
</reference>
<dbReference type="InterPro" id="IPR003807">
    <property type="entry name" value="DUF202"/>
</dbReference>
<sequence>MSTGPDYDPERLDPRLSAFSESSPLISKSQPQDASYSGVLQSKDKGVARPQDLDTSGQATPSLEPNSNGAPTQPPNPPTVQTVKSPRQWRDALWSWYDSELVSLNLENSGSVARDHLASERTFLAYMRTSLAIASSGVALIQLFTVASHEHQNTIRTIRGAAEKFVRPLGSFTIFLGIMVLVIGVSRYFIVQSALTKGKFPAARLAIGFISVAMTALVTVTFSILLAGKLNSEITTP</sequence>
<dbReference type="AlphaFoldDB" id="A0A5C3KJA9"/>
<keyword evidence="4 7" id="KW-1133">Transmembrane helix</keyword>
<feature type="region of interest" description="Disordered" evidence="6">
    <location>
        <begin position="1"/>
        <end position="84"/>
    </location>
</feature>
<evidence type="ECO:0000256" key="1">
    <source>
        <dbReference type="ARBA" id="ARBA00004651"/>
    </source>
</evidence>
<gene>
    <name evidence="9" type="ORF">FA15DRAFT_626000</name>
</gene>
<comment type="subcellular location">
    <subcellularLocation>
        <location evidence="1">Cell membrane</location>
        <topology evidence="1">Multi-pass membrane protein</topology>
    </subcellularLocation>
</comment>
<dbReference type="GO" id="GO:0005886">
    <property type="term" value="C:plasma membrane"/>
    <property type="evidence" value="ECO:0007669"/>
    <property type="project" value="UniProtKB-SubCell"/>
</dbReference>
<organism evidence="9 10">
    <name type="scientific">Coprinopsis marcescibilis</name>
    <name type="common">Agaric fungus</name>
    <name type="synonym">Psathyrella marcescibilis</name>
    <dbReference type="NCBI Taxonomy" id="230819"/>
    <lineage>
        <taxon>Eukaryota</taxon>
        <taxon>Fungi</taxon>
        <taxon>Dikarya</taxon>
        <taxon>Basidiomycota</taxon>
        <taxon>Agaricomycotina</taxon>
        <taxon>Agaricomycetes</taxon>
        <taxon>Agaricomycetidae</taxon>
        <taxon>Agaricales</taxon>
        <taxon>Agaricineae</taxon>
        <taxon>Psathyrellaceae</taxon>
        <taxon>Coprinopsis</taxon>
    </lineage>
</organism>
<keyword evidence="10" id="KW-1185">Reference proteome</keyword>
<feature type="domain" description="DUF202" evidence="8">
    <location>
        <begin position="114"/>
        <end position="193"/>
    </location>
</feature>
<evidence type="ECO:0000256" key="7">
    <source>
        <dbReference type="SAM" id="Phobius"/>
    </source>
</evidence>
<keyword evidence="2" id="KW-1003">Cell membrane</keyword>
<name>A0A5C3KJA9_COPMA</name>
<evidence type="ECO:0000313" key="9">
    <source>
        <dbReference type="EMBL" id="TFK19995.1"/>
    </source>
</evidence>
<evidence type="ECO:0000259" key="8">
    <source>
        <dbReference type="Pfam" id="PF02656"/>
    </source>
</evidence>
<protein>
    <recommendedName>
        <fullName evidence="8">DUF202 domain-containing protein</fullName>
    </recommendedName>
</protein>
<evidence type="ECO:0000256" key="3">
    <source>
        <dbReference type="ARBA" id="ARBA00022692"/>
    </source>
</evidence>
<feature type="transmembrane region" description="Helical" evidence="7">
    <location>
        <begin position="202"/>
        <end position="227"/>
    </location>
</feature>
<evidence type="ECO:0000313" key="10">
    <source>
        <dbReference type="Proteomes" id="UP000307440"/>
    </source>
</evidence>
<keyword evidence="5 7" id="KW-0472">Membrane</keyword>